<reference evidence="1 2" key="1">
    <citation type="journal article" date="2018" name="Nat. Biotechnol.">
        <title>A standardized bacterial taxonomy based on genome phylogeny substantially revises the tree of life.</title>
        <authorList>
            <person name="Parks D.H."/>
            <person name="Chuvochina M."/>
            <person name="Waite D.W."/>
            <person name="Rinke C."/>
            <person name="Skarshewski A."/>
            <person name="Chaumeil P.A."/>
            <person name="Hugenholtz P."/>
        </authorList>
    </citation>
    <scope>NUCLEOTIDE SEQUENCE [LARGE SCALE GENOMIC DNA]</scope>
    <source>
        <strain evidence="1">UBA9380</strain>
    </source>
</reference>
<evidence type="ECO:0000313" key="2">
    <source>
        <dbReference type="Proteomes" id="UP000263489"/>
    </source>
</evidence>
<organism evidence="1 2">
    <name type="scientific">Marinobacter adhaerens</name>
    <dbReference type="NCBI Taxonomy" id="1033846"/>
    <lineage>
        <taxon>Bacteria</taxon>
        <taxon>Pseudomonadati</taxon>
        <taxon>Pseudomonadota</taxon>
        <taxon>Gammaproteobacteria</taxon>
        <taxon>Pseudomonadales</taxon>
        <taxon>Marinobacteraceae</taxon>
        <taxon>Marinobacter</taxon>
    </lineage>
</organism>
<feature type="non-terminal residue" evidence="1">
    <location>
        <position position="1"/>
    </location>
</feature>
<dbReference type="AlphaFoldDB" id="A0A352IVG0"/>
<evidence type="ECO:0000313" key="1">
    <source>
        <dbReference type="EMBL" id="HBC35443.1"/>
    </source>
</evidence>
<name>A0A352IVG0_9GAMM</name>
<dbReference type="EMBL" id="DNNA01000228">
    <property type="protein sequence ID" value="HBC35443.1"/>
    <property type="molecule type" value="Genomic_DNA"/>
</dbReference>
<sequence>RAETTTLEIAGLCPRCQSEPGHD</sequence>
<dbReference type="Proteomes" id="UP000263489">
    <property type="component" value="Unassembled WGS sequence"/>
</dbReference>
<proteinExistence type="predicted"/>
<comment type="caution">
    <text evidence="1">The sequence shown here is derived from an EMBL/GenBank/DDBJ whole genome shotgun (WGS) entry which is preliminary data.</text>
</comment>
<gene>
    <name evidence="1" type="ORF">DC045_14255</name>
</gene>
<protein>
    <submittedName>
        <fullName evidence="1">Fur family transcriptional regulator</fullName>
    </submittedName>
</protein>
<accession>A0A352IVG0</accession>